<protein>
    <submittedName>
        <fullName evidence="7">Putative RDD family membrane protein YckC</fullName>
    </submittedName>
</protein>
<evidence type="ECO:0000256" key="2">
    <source>
        <dbReference type="ARBA" id="ARBA00022692"/>
    </source>
</evidence>
<dbReference type="AlphaFoldDB" id="A0A4Q7N1A8"/>
<dbReference type="PANTHER" id="PTHR38480:SF1">
    <property type="entry name" value="SLR0254 PROTEIN"/>
    <property type="match status" value="1"/>
</dbReference>
<feature type="transmembrane region" description="Helical" evidence="5">
    <location>
        <begin position="124"/>
        <end position="142"/>
    </location>
</feature>
<comment type="caution">
    <text evidence="7">The sequence shown here is derived from an EMBL/GenBank/DDBJ whole genome shotgun (WGS) entry which is preliminary data.</text>
</comment>
<dbReference type="OrthoDB" id="9814143at2"/>
<feature type="transmembrane region" description="Helical" evidence="5">
    <location>
        <begin position="53"/>
        <end position="73"/>
    </location>
</feature>
<dbReference type="EMBL" id="SGXA01000001">
    <property type="protein sequence ID" value="RZS74354.1"/>
    <property type="molecule type" value="Genomic_DNA"/>
</dbReference>
<name>A0A4Q7N1A8_9BACT</name>
<proteinExistence type="predicted"/>
<dbReference type="Proteomes" id="UP000293874">
    <property type="component" value="Unassembled WGS sequence"/>
</dbReference>
<dbReference type="Pfam" id="PF06271">
    <property type="entry name" value="RDD"/>
    <property type="match status" value="1"/>
</dbReference>
<accession>A0A4Q7N1A8</accession>
<evidence type="ECO:0000256" key="3">
    <source>
        <dbReference type="ARBA" id="ARBA00022989"/>
    </source>
</evidence>
<keyword evidence="3 5" id="KW-1133">Transmembrane helix</keyword>
<reference evidence="7 8" key="1">
    <citation type="submission" date="2019-02" db="EMBL/GenBank/DDBJ databases">
        <title>Genomic Encyclopedia of Type Strains, Phase IV (KMG-IV): sequencing the most valuable type-strain genomes for metagenomic binning, comparative biology and taxonomic classification.</title>
        <authorList>
            <person name="Goeker M."/>
        </authorList>
    </citation>
    <scope>NUCLEOTIDE SEQUENCE [LARGE SCALE GENOMIC DNA]</scope>
    <source>
        <strain evidence="7 8">DSM 18116</strain>
    </source>
</reference>
<dbReference type="InterPro" id="IPR010432">
    <property type="entry name" value="RDD"/>
</dbReference>
<evidence type="ECO:0000256" key="4">
    <source>
        <dbReference type="ARBA" id="ARBA00023136"/>
    </source>
</evidence>
<feature type="transmembrane region" description="Helical" evidence="5">
    <location>
        <begin position="25"/>
        <end position="46"/>
    </location>
</feature>
<evidence type="ECO:0000256" key="1">
    <source>
        <dbReference type="ARBA" id="ARBA00004141"/>
    </source>
</evidence>
<keyword evidence="8" id="KW-1185">Reference proteome</keyword>
<organism evidence="7 8">
    <name type="scientific">Pseudobacter ginsenosidimutans</name>
    <dbReference type="NCBI Taxonomy" id="661488"/>
    <lineage>
        <taxon>Bacteria</taxon>
        <taxon>Pseudomonadati</taxon>
        <taxon>Bacteroidota</taxon>
        <taxon>Chitinophagia</taxon>
        <taxon>Chitinophagales</taxon>
        <taxon>Chitinophagaceae</taxon>
        <taxon>Pseudobacter</taxon>
    </lineage>
</organism>
<dbReference type="GO" id="GO:0016020">
    <property type="term" value="C:membrane"/>
    <property type="evidence" value="ECO:0007669"/>
    <property type="project" value="UniProtKB-SubCell"/>
</dbReference>
<sequence length="248" mass="28029">MALLKLDTGFNLEVEIPVASFGKRLLAWLIDGAVCIVYLIVVNVLAITAGAGWLGYIFILPYLLYHLLSEIMLNGTSLGKYAMGLRVIAEDGGTPTINQYLIRWLFRLIDSPFGFMALVTSQALPWWSFPLIFTGIAVTLFTPKSQRIGDILAGTILIDFRTNPNIYDTIFTEVESTYQPRYPEVMRLSDKDINTLKGILQSITSRGDMGMAMRIADRIKAKLNLQSDEDSFQFLHTLMKDYNYYTTR</sequence>
<dbReference type="PANTHER" id="PTHR38480">
    <property type="entry name" value="SLR0254 PROTEIN"/>
    <property type="match status" value="1"/>
</dbReference>
<keyword evidence="2 5" id="KW-0812">Transmembrane</keyword>
<dbReference type="RefSeq" id="WP_130538826.1">
    <property type="nucleotide sequence ID" value="NZ_CP042431.1"/>
</dbReference>
<evidence type="ECO:0000313" key="7">
    <source>
        <dbReference type="EMBL" id="RZS74354.1"/>
    </source>
</evidence>
<gene>
    <name evidence="7" type="ORF">EV199_0199</name>
</gene>
<evidence type="ECO:0000313" key="8">
    <source>
        <dbReference type="Proteomes" id="UP000293874"/>
    </source>
</evidence>
<evidence type="ECO:0000256" key="5">
    <source>
        <dbReference type="SAM" id="Phobius"/>
    </source>
</evidence>
<comment type="subcellular location">
    <subcellularLocation>
        <location evidence="1">Membrane</location>
        <topology evidence="1">Multi-pass membrane protein</topology>
    </subcellularLocation>
</comment>
<evidence type="ECO:0000259" key="6">
    <source>
        <dbReference type="Pfam" id="PF06271"/>
    </source>
</evidence>
<keyword evidence="4 5" id="KW-0472">Membrane</keyword>
<feature type="domain" description="RDD" evidence="6">
    <location>
        <begin position="18"/>
        <end position="154"/>
    </location>
</feature>